<evidence type="ECO:0000313" key="1">
    <source>
        <dbReference type="EMBL" id="ADE85023.1"/>
    </source>
</evidence>
<dbReference type="InterPro" id="IPR046574">
    <property type="entry name" value="DUF6634"/>
</dbReference>
<dbReference type="RefSeq" id="WP_013067002.1">
    <property type="nucleotide sequence ID" value="NC_014034.1"/>
</dbReference>
<dbReference type="OrthoDB" id="7686264at2"/>
<dbReference type="Pfam" id="PF20339">
    <property type="entry name" value="DUF6634"/>
    <property type="match status" value="1"/>
</dbReference>
<sequence>MCAKPFHANDLGNHALREAQRVATALAEAGPSATDLISAPTMHAWIGVQDTRFGGAILMGRPEGHPVCRGPVSHTSRLCGLDPDLTWARTMTRWYRLGVPADPGEVSFYALRYGIPRDLILGPDRLRDAISWV</sequence>
<keyword evidence="2" id="KW-1185">Reference proteome</keyword>
<name>D5ASD2_RHOCB</name>
<dbReference type="eggNOG" id="COG0466">
    <property type="taxonomic scope" value="Bacteria"/>
</dbReference>
<dbReference type="AlphaFoldDB" id="D5ASD2"/>
<proteinExistence type="predicted"/>
<reference evidence="1 2" key="2">
    <citation type="journal article" date="2010" name="J. Bacteriol.">
        <title>Complete genome sequence of the photosynthetic purple nonsulfur bacterium Rhodobacter capsulatus SB 1003.</title>
        <authorList>
            <person name="Strnad H."/>
            <person name="Lapidus A."/>
            <person name="Paces J."/>
            <person name="Ulbrich P."/>
            <person name="Vlcek C."/>
            <person name="Paces V."/>
            <person name="Haselkorn R."/>
        </authorList>
    </citation>
    <scope>NUCLEOTIDE SEQUENCE [LARGE SCALE GENOMIC DNA]</scope>
    <source>
        <strain evidence="2">ATCC BAA-309 / NBRC 16581 / SB1003</strain>
    </source>
</reference>
<evidence type="ECO:0000313" key="2">
    <source>
        <dbReference type="Proteomes" id="UP000002361"/>
    </source>
</evidence>
<reference key="1">
    <citation type="submission" date="2008-12" db="EMBL/GenBank/DDBJ databases">
        <title>Complete genome sequence of Rhodobacter capsulatus SB1003.</title>
        <authorList>
            <person name="Strnad H."/>
            <person name="Lapidus A."/>
            <person name="Vlcek C."/>
            <person name="Ulbrich P."/>
            <person name="Paces J."/>
            <person name="Maltsev N."/>
            <person name="Kumar V."/>
            <person name="Kogan Y."/>
            <person name="Milgram A."/>
            <person name="Rebrekov D."/>
            <person name="Mazur M."/>
            <person name="Cox R."/>
            <person name="Kyrpides N."/>
            <person name="Kolar M."/>
            <person name="Sachova J."/>
            <person name="Ridl J."/>
            <person name="Ivanova N."/>
            <person name="Kapatral V."/>
            <person name="Los T."/>
            <person name="Lykidis A."/>
            <person name="Mikhailova N."/>
            <person name="Reznik G."/>
            <person name="Vasieva O."/>
            <person name="Fonstein M."/>
            <person name="Paces V."/>
            <person name="Haselkorn R."/>
        </authorList>
    </citation>
    <scope>NUCLEOTIDE SEQUENCE</scope>
    <source>
        <strain>SB1003</strain>
    </source>
</reference>
<dbReference type="HOGENOM" id="CLU_1905070_0_0_5"/>
<dbReference type="GeneID" id="31492483"/>
<dbReference type="KEGG" id="rcp:RCAP_rcc01268"/>
<dbReference type="Proteomes" id="UP000002361">
    <property type="component" value="Chromosome"/>
</dbReference>
<dbReference type="EMBL" id="CP001312">
    <property type="protein sequence ID" value="ADE85023.1"/>
    <property type="molecule type" value="Genomic_DNA"/>
</dbReference>
<organism evidence="1 2">
    <name type="scientific">Rhodobacter capsulatus (strain ATCC BAA-309 / NBRC 16581 / SB1003)</name>
    <dbReference type="NCBI Taxonomy" id="272942"/>
    <lineage>
        <taxon>Bacteria</taxon>
        <taxon>Pseudomonadati</taxon>
        <taxon>Pseudomonadota</taxon>
        <taxon>Alphaproteobacteria</taxon>
        <taxon>Rhodobacterales</taxon>
        <taxon>Rhodobacter group</taxon>
        <taxon>Rhodobacter</taxon>
    </lineage>
</organism>
<protein>
    <submittedName>
        <fullName evidence="1">Uncharacterized protein</fullName>
    </submittedName>
</protein>
<dbReference type="STRING" id="272942.RCAP_rcc01268"/>
<gene>
    <name evidence="1" type="ordered locus">RCAP_rcc01268</name>
</gene>
<accession>D5ASD2</accession>